<dbReference type="SUPFAM" id="SSF49313">
    <property type="entry name" value="Cadherin-like"/>
    <property type="match status" value="30"/>
</dbReference>
<evidence type="ECO:0000256" key="9">
    <source>
        <dbReference type="ARBA" id="ARBA00023180"/>
    </source>
</evidence>
<organism evidence="13 14">
    <name type="scientific">Clytia hemisphaerica</name>
    <dbReference type="NCBI Taxonomy" id="252671"/>
    <lineage>
        <taxon>Eukaryota</taxon>
        <taxon>Metazoa</taxon>
        <taxon>Cnidaria</taxon>
        <taxon>Hydrozoa</taxon>
        <taxon>Hydroidolina</taxon>
        <taxon>Leptothecata</taxon>
        <taxon>Obeliida</taxon>
        <taxon>Clytiidae</taxon>
        <taxon>Clytia</taxon>
    </lineage>
</organism>
<feature type="domain" description="Cadherin" evidence="12">
    <location>
        <begin position="1477"/>
        <end position="1575"/>
    </location>
</feature>
<dbReference type="EnsemblMetazoa" id="CLYHEMT004296.2">
    <property type="protein sequence ID" value="CLYHEMP004296.2"/>
    <property type="gene ID" value="CLYHEMG004296"/>
</dbReference>
<keyword evidence="9" id="KW-0325">Glycoprotein</keyword>
<feature type="domain" description="Cadherin" evidence="12">
    <location>
        <begin position="689"/>
        <end position="803"/>
    </location>
</feature>
<dbReference type="OrthoDB" id="6287469at2759"/>
<feature type="domain" description="Cadherin" evidence="12">
    <location>
        <begin position="3027"/>
        <end position="3132"/>
    </location>
</feature>
<keyword evidence="3 11" id="KW-0732">Signal</keyword>
<keyword evidence="4" id="KW-0677">Repeat</keyword>
<feature type="domain" description="Cadherin" evidence="12">
    <location>
        <begin position="1137"/>
        <end position="1243"/>
    </location>
</feature>
<feature type="domain" description="Cadherin" evidence="12">
    <location>
        <begin position="483"/>
        <end position="589"/>
    </location>
</feature>
<dbReference type="GO" id="GO:0009887">
    <property type="term" value="P:animal organ morphogenesis"/>
    <property type="evidence" value="ECO:0007669"/>
    <property type="project" value="UniProtKB-ARBA"/>
</dbReference>
<feature type="domain" description="Cadherin" evidence="12">
    <location>
        <begin position="2317"/>
        <end position="2409"/>
    </location>
</feature>
<dbReference type="PANTHER" id="PTHR24027:SF438">
    <property type="entry name" value="CADHERIN 23"/>
    <property type="match status" value="1"/>
</dbReference>
<evidence type="ECO:0000256" key="11">
    <source>
        <dbReference type="SAM" id="SignalP"/>
    </source>
</evidence>
<evidence type="ECO:0000256" key="8">
    <source>
        <dbReference type="ARBA" id="ARBA00023136"/>
    </source>
</evidence>
<dbReference type="InterPro" id="IPR020894">
    <property type="entry name" value="Cadherin_CS"/>
</dbReference>
<dbReference type="PRINTS" id="PR00205">
    <property type="entry name" value="CADHERIN"/>
</dbReference>
<dbReference type="PROSITE" id="PS50268">
    <property type="entry name" value="CADHERIN_2"/>
    <property type="match status" value="27"/>
</dbReference>
<evidence type="ECO:0000256" key="6">
    <source>
        <dbReference type="ARBA" id="ARBA00022889"/>
    </source>
</evidence>
<evidence type="ECO:0000313" key="14">
    <source>
        <dbReference type="Proteomes" id="UP000594262"/>
    </source>
</evidence>
<feature type="domain" description="Cadherin" evidence="12">
    <location>
        <begin position="2924"/>
        <end position="3026"/>
    </location>
</feature>
<dbReference type="Gene3D" id="2.60.40.60">
    <property type="entry name" value="Cadherins"/>
    <property type="match status" value="31"/>
</dbReference>
<evidence type="ECO:0000256" key="7">
    <source>
        <dbReference type="ARBA" id="ARBA00022989"/>
    </source>
</evidence>
<accession>A0A7M5V6I2</accession>
<evidence type="ECO:0000256" key="10">
    <source>
        <dbReference type="PROSITE-ProRule" id="PRU00043"/>
    </source>
</evidence>
<feature type="domain" description="Cadherin" evidence="12">
    <location>
        <begin position="1343"/>
        <end position="1457"/>
    </location>
</feature>
<dbReference type="Pfam" id="PF00028">
    <property type="entry name" value="Cadherin"/>
    <property type="match status" value="16"/>
</dbReference>
<dbReference type="InterPro" id="IPR039808">
    <property type="entry name" value="Cadherin"/>
</dbReference>
<feature type="domain" description="Cadherin" evidence="12">
    <location>
        <begin position="2102"/>
        <end position="2202"/>
    </location>
</feature>
<comment type="subcellular location">
    <subcellularLocation>
        <location evidence="1">Membrane</location>
        <topology evidence="1">Single-pass membrane protein</topology>
    </subcellularLocation>
</comment>
<feature type="domain" description="Cadherin" evidence="12">
    <location>
        <begin position="1785"/>
        <end position="1898"/>
    </location>
</feature>
<dbReference type="InterPro" id="IPR002126">
    <property type="entry name" value="Cadherin-like_dom"/>
</dbReference>
<name>A0A7M5V6I2_9CNID</name>
<keyword evidence="7" id="KW-1133">Transmembrane helix</keyword>
<evidence type="ECO:0000256" key="1">
    <source>
        <dbReference type="ARBA" id="ARBA00004167"/>
    </source>
</evidence>
<protein>
    <recommendedName>
        <fullName evidence="12">Cadherin domain-containing protein</fullName>
    </recommendedName>
</protein>
<dbReference type="GO" id="GO:0016477">
    <property type="term" value="P:cell migration"/>
    <property type="evidence" value="ECO:0007669"/>
    <property type="project" value="TreeGrafter"/>
</dbReference>
<dbReference type="InterPro" id="IPR015919">
    <property type="entry name" value="Cadherin-like_sf"/>
</dbReference>
<dbReference type="Proteomes" id="UP000594262">
    <property type="component" value="Unplaced"/>
</dbReference>
<feature type="domain" description="Cadherin" evidence="12">
    <location>
        <begin position="1577"/>
        <end position="1685"/>
    </location>
</feature>
<feature type="domain" description="Cadherin" evidence="12">
    <location>
        <begin position="2723"/>
        <end position="2825"/>
    </location>
</feature>
<feature type="domain" description="Cadherin" evidence="12">
    <location>
        <begin position="2853"/>
        <end position="2924"/>
    </location>
</feature>
<dbReference type="CDD" id="cd11304">
    <property type="entry name" value="Cadherin_repeat"/>
    <property type="match status" value="28"/>
</dbReference>
<evidence type="ECO:0000259" key="12">
    <source>
        <dbReference type="PROSITE" id="PS50268"/>
    </source>
</evidence>
<reference evidence="13" key="1">
    <citation type="submission" date="2021-01" db="UniProtKB">
        <authorList>
            <consortium name="EnsemblMetazoa"/>
        </authorList>
    </citation>
    <scope>IDENTIFICATION</scope>
</reference>
<dbReference type="FunFam" id="2.60.40.60:FF:000015">
    <property type="entry name" value="FAT atypical cadherin 1"/>
    <property type="match status" value="2"/>
</dbReference>
<evidence type="ECO:0000256" key="5">
    <source>
        <dbReference type="ARBA" id="ARBA00022837"/>
    </source>
</evidence>
<feature type="domain" description="Cadherin" evidence="12">
    <location>
        <begin position="2029"/>
        <end position="2099"/>
    </location>
</feature>
<dbReference type="GO" id="GO:0005509">
    <property type="term" value="F:calcium ion binding"/>
    <property type="evidence" value="ECO:0007669"/>
    <property type="project" value="UniProtKB-UniRule"/>
</dbReference>
<dbReference type="FunFam" id="2.60.40.60:FF:000081">
    <property type="entry name" value="protocadherin Fat 4"/>
    <property type="match status" value="1"/>
</dbReference>
<dbReference type="FunFam" id="2.60.40.60:FF:000020">
    <property type="entry name" value="Dachsous cadherin-related 1b"/>
    <property type="match status" value="1"/>
</dbReference>
<evidence type="ECO:0000256" key="4">
    <source>
        <dbReference type="ARBA" id="ARBA00022737"/>
    </source>
</evidence>
<dbReference type="FunFam" id="2.60.40.60:FF:000266">
    <property type="entry name" value="Cadherin 23"/>
    <property type="match status" value="1"/>
</dbReference>
<dbReference type="GO" id="GO:0045296">
    <property type="term" value="F:cadherin binding"/>
    <property type="evidence" value="ECO:0007669"/>
    <property type="project" value="TreeGrafter"/>
</dbReference>
<dbReference type="GO" id="GO:0008013">
    <property type="term" value="F:beta-catenin binding"/>
    <property type="evidence" value="ECO:0007669"/>
    <property type="project" value="TreeGrafter"/>
</dbReference>
<proteinExistence type="predicted"/>
<keyword evidence="2" id="KW-0812">Transmembrane</keyword>
<feature type="domain" description="Cadherin" evidence="12">
    <location>
        <begin position="2220"/>
        <end position="2307"/>
    </location>
</feature>
<feature type="domain" description="Cadherin" evidence="12">
    <location>
        <begin position="376"/>
        <end position="482"/>
    </location>
</feature>
<dbReference type="GO" id="GO:0007156">
    <property type="term" value="P:homophilic cell adhesion via plasma membrane adhesion molecules"/>
    <property type="evidence" value="ECO:0007669"/>
    <property type="project" value="InterPro"/>
</dbReference>
<feature type="domain" description="Cadherin" evidence="12">
    <location>
        <begin position="1030"/>
        <end position="1136"/>
    </location>
</feature>
<feature type="domain" description="Cadherin" evidence="12">
    <location>
        <begin position="923"/>
        <end position="1029"/>
    </location>
</feature>
<feature type="domain" description="Cadherin" evidence="12">
    <location>
        <begin position="1899"/>
        <end position="2000"/>
    </location>
</feature>
<sequence>MVFKEWCLVLVVLSISLSVQGLNFEQAQYTVARTESTFSSREVLVTIPVKGVSGVVTYASPNDGLDVDGNQYFELVKNDTLNTVSLVVDSSPAASLLDYELLGNYIFGINNPVARLTIMITATDSADNTNATTTVFLDISNDNECQFSSNLIRLVLMEQSATVSSESPNLYTLRTIVPYAGVTFGLNTTKTSAVASGIFDLNSISGIVSVKDGAVIDYESATEHSLFFNCLVNGVASPAGTGEFEIKVLIGDINDNNNVFAASSYAFSVSEDVSIGYSVGNVSATDADSSTEFKATYYYVAAEQFSSFFIINSTTGIISTSGTLNYEASTSYALTVCATDNATSATQTDPSSNIRANCVPVTITLQDVNDNHPIFKATSPSVQVSEKVPVGREIYTFVATDEDSGVNGVVEYGSDNINASLFALNSSTGVVSTVALLNHEDAVSHTITVYAVDKGTPNTLQSLTNSTLTINVADVNDNNPIFPEDIYTFNVTENYAGFLTNIIAVDSDGTSPNKDVTYRVVDPSGSAIITYLADGNITINTGKLDRESSSKHEFLLVATDSSTDTTEQRSDSAILILNVLDQNDNAPVISPEDYNVTIAHYAPFQSSIFDFDTTDVDIIGDITFQASDPSDPDWLYFELNSTTGDILLKDSRADVGVYTVQVYANDGVHNSTKIATLRINVKEDSLMFVSDRYHYELPETTNVAVSGFIGIAGVASKDAPEITPANPNVRYYIRDDTSHQSESKFQITDPKTTIISLKEVLDFEAQRYYAFNVDAVDSTGELRNATTLVVVDVLDRVDVNPKLYVGCDANPNNCTEGTYNLGENAIVGEVVAVLYVDDIDTESVNVGGMTYTLNDTSLPFNIIMGHRQTTAYIVVKDSAIDYESKQQYVFTVQVRDAQDLESNVVPITVNVVDRNDNSPVFEQPDGYTFSIPETTASSSNVGPVKANDADGTSPYKDVTYSVRGNENDVIINTTTGEISINASLDYESKKYFHFIVVATDSASPDSYKRESAVFITINITDVNDNHPIFKATSPSIQVSEKVPVGREIYTFVATDEDSGVNGEVEYGSDNINASLFALNSSTGVVSTVALLNHEDAVSHTITVYAVDKGTPNTLQSLANLTLTINVADVNDNNPIFPEDIYTFNVTENYAGFLTNIVAVDSDGTSPNKDVTYRVVDPSGSTIITYLADGNITINTGKLDRESSSKHEFLLVATDSSTDTTEQRSDSAILILNVLDQNDNAPVISPEDYNVTIAHYAPFQSSIFDFDATDVDIIGDITFQASDPSDPDWLYFELNSTTGDILLKDSRADVGVYTVQVYANDGVHNSTKIATLRINVKEDSLMFVSDRYHYELSETTNVAVSGFIGIAGVASKDAPEITPANPNVRYYIRDDTSHQSESKFQITDPKTTIISLKEALDFEAQRYYAFNVDAVDSTGELRNATTLVVVDVLDRVDVIPKLYVGCNANPNNCTKGTYNLGENAIIGEVVAVLYVDDIDTASVNEGGMKYTLNDTSLPFTIITGHRQTTAYIVVKDSAIDYESKQQYAFTVQVIDAQDLESNVVPITVNVVDRNDNSPVFEQPDGYTFSIPETTASSSNVGPVKANDADGTSPYNNVTYSIRSSVESQNVLVNAVTGEISINSSIDYEMNKHFDVVVVATDGAIPDSYKREKAVAVRIDITDINDNAPIFSGSSNFSLDEDTAVNSQVFAVAASDADSGDNAKFVFTSAMSSPFAVLPTGEIILKSALDYESQQSYVMKIVANDTGGLFTERNITITVVNVDDNRPIFNQSLGYAQSVSEASLPGDSNILLKVEATDADLHTYNKVSYSIINPFKNIQASTLFPFKINATSGEIILAYPLDRETRDMYQFIVKATDDGQPEQLTNVVFVNITVTDENDNSPLFNAPCYNVTISDATIVGGTVRVVSANDIDAGLNGEIHYSMEDPTNHFSIDNATGAVYVADHLYFKNRNSYPIKVVASDKGQPSRNGSCSFVISLTAMKNYPTTVAEVDYMENVGGNLPLAPMMILSTSDTPTYELEFINRTESAAHFSINAADGMVSINQTLDREVLKEHIFIRKALVNGYVIGEQTVFVDVLDMNDNIPYFAPESINQVVNISESSEVGQIVAVLRAFDHDETDKLSVFITPVPGFNFDVSSANDTYVIFLTAEWDAEVATEATLAATLDDGKNRVSTNIKVNVIDENDNSPLFNQTVYKFNKMEGSADPIVGQVFATDKDATTLRNEIKFRILDVEPQQTFEIYDNGTIVCKQTLDREQVPYYEFTVEAYNTDEAESRVGAAVVHITVDDINDNPPVCHGPTTYLFKENKPLGTLFMINATDEDAGENARLTYILVSPGNLDVVVDPVTGAVQLLTPMDYEKYKSTSITVDIKDNGIAQKSVSKTYIIELEDVNDNAPVFTIRPSLKYIQSIMENVPVGTSVIQTNAFDGDSGVNKELNFTLYDAFNNLPFNISSTGLISISGPIDREQQSFYQFFITVSDNGDPSLSDTILVEVTILDENDNNPIFDRLEYNISLAEGTLKDFSVLQVNAKDADADLFGKVCYGLKNIDNSLFALDTSTGVLSTTDKVGPIPTSYRMIINASDKDTVNMRHSLQDVIVNIQIVRLIGPKFSRNYLEYDILENKESHIANVKAQGDVVAYSIIYDDVSRPYARNFIVDDGNLHIVKGLDYEKVKTLSFTVQARDVYNLNATLNIVINVLDEEDNSPYWLPINKTDNVIDVTITDETRPGQVVETVNAGDADSVSHNRLKFTIVNDIYSAFDILSYRDVGKIVVTKDLRFLPSPLTINVEVEDPKGNKANTSCSLRISVLQPALPKFLPSVYSFDVFEANTTLIGQVSATGVPTIRYRIISNEDQLSPLFTINDNTGVITATRFLDIESQREHTITVEAREKDSSRFAVAVVHVSVKPVNEFAPVFTSPIRYWVSELLPINSNVIQLDASDADYFYKTLTYSFISSDLATLQLSVNPQTGNVTYLGGLNFESKPTVSVTFRATDNGGKFTNHLVQMLLSNVNEHSPVFTSSIYSTSINEDFNGFLNVAVKANDNDAGPSGEVEYRFLTGQNVGPFVIDSVNGSISMNTLLALDYETKTSYELVVVASDKGQETRSSTAVFVAKINNVNDNRPIFNPQVYRLTISDNTPVFRSLCNIQATDADISPLNNFTYQITTGSGMEYFDINPETGEIFLKKAIEYQYPDTRSFKLKVIATEEAGLTSPTPADVTIDIVQSLLPEPPYFIRAQYVITFNEDIDLNELLRVKSVNPSGGPVQYSLINNTLIPDEDFFYLDKDAGALFLTKKLDYETQRRHDFEARVTCSTTGMSGVATFTVFVEDVNDNPPQFVAPRSKTIHINEKTNIGQEVTRIFASDVDTVSNDLFFQIKST</sequence>
<keyword evidence="5 10" id="KW-0106">Calcium</keyword>
<keyword evidence="8" id="KW-0472">Membrane</keyword>
<feature type="domain" description="Cadherin" evidence="12">
    <location>
        <begin position="261"/>
        <end position="375"/>
    </location>
</feature>
<feature type="domain" description="Cadherin" evidence="12">
    <location>
        <begin position="823"/>
        <end position="921"/>
    </location>
</feature>
<dbReference type="GO" id="GO:0016342">
    <property type="term" value="C:catenin complex"/>
    <property type="evidence" value="ECO:0007669"/>
    <property type="project" value="TreeGrafter"/>
</dbReference>
<feature type="domain" description="Cadherin" evidence="12">
    <location>
        <begin position="2647"/>
        <end position="2717"/>
    </location>
</feature>
<feature type="domain" description="Cadherin" evidence="12">
    <location>
        <begin position="3252"/>
        <end position="3343"/>
    </location>
</feature>
<dbReference type="SMART" id="SM00112">
    <property type="entry name" value="CA"/>
    <property type="match status" value="30"/>
</dbReference>
<feature type="chain" id="PRO_5029895135" description="Cadherin domain-containing protein" evidence="11">
    <location>
        <begin position="22"/>
        <end position="3385"/>
    </location>
</feature>
<feature type="domain" description="Cadherin" evidence="12">
    <location>
        <begin position="2413"/>
        <end position="2516"/>
    </location>
</feature>
<feature type="signal peptide" evidence="11">
    <location>
        <begin position="1"/>
        <end position="21"/>
    </location>
</feature>
<dbReference type="PANTHER" id="PTHR24027">
    <property type="entry name" value="CADHERIN-23"/>
    <property type="match status" value="1"/>
</dbReference>
<feature type="domain" description="Cadherin" evidence="12">
    <location>
        <begin position="2517"/>
        <end position="2620"/>
    </location>
</feature>
<dbReference type="GO" id="GO:0048731">
    <property type="term" value="P:system development"/>
    <property type="evidence" value="ECO:0007669"/>
    <property type="project" value="UniProtKB-ARBA"/>
</dbReference>
<evidence type="ECO:0000313" key="13">
    <source>
        <dbReference type="EnsemblMetazoa" id="CLYHEMP004296.2"/>
    </source>
</evidence>
<dbReference type="PROSITE" id="PS00232">
    <property type="entry name" value="CADHERIN_1"/>
    <property type="match status" value="10"/>
</dbReference>
<evidence type="ECO:0000256" key="3">
    <source>
        <dbReference type="ARBA" id="ARBA00022729"/>
    </source>
</evidence>
<feature type="domain" description="Cadherin" evidence="12">
    <location>
        <begin position="1685"/>
        <end position="1783"/>
    </location>
</feature>
<keyword evidence="6" id="KW-0130">Cell adhesion</keyword>
<keyword evidence="14" id="KW-1185">Reference proteome</keyword>
<dbReference type="FunFam" id="2.60.40.60:FF:000033">
    <property type="entry name" value="FAT atypical cadherin 1"/>
    <property type="match status" value="2"/>
</dbReference>
<evidence type="ECO:0000256" key="2">
    <source>
        <dbReference type="ARBA" id="ARBA00022692"/>
    </source>
</evidence>
<dbReference type="GO" id="GO:0048729">
    <property type="term" value="P:tissue morphogenesis"/>
    <property type="evidence" value="ECO:0007669"/>
    <property type="project" value="UniProtKB-ARBA"/>
</dbReference>
<feature type="domain" description="Cadherin" evidence="12">
    <location>
        <begin position="3133"/>
        <end position="3240"/>
    </location>
</feature>